<evidence type="ECO:0000256" key="1">
    <source>
        <dbReference type="SAM" id="Phobius"/>
    </source>
</evidence>
<reference evidence="2 3" key="1">
    <citation type="journal article" date="2019" name="Sci. Rep.">
        <title>Orb-weaving spider Araneus ventricosus genome elucidates the spidroin gene catalogue.</title>
        <authorList>
            <person name="Kono N."/>
            <person name="Nakamura H."/>
            <person name="Ohtoshi R."/>
            <person name="Moran D.A.P."/>
            <person name="Shinohara A."/>
            <person name="Yoshida Y."/>
            <person name="Fujiwara M."/>
            <person name="Mori M."/>
            <person name="Tomita M."/>
            <person name="Arakawa K."/>
        </authorList>
    </citation>
    <scope>NUCLEOTIDE SEQUENCE [LARGE SCALE GENOMIC DNA]</scope>
</reference>
<dbReference type="Proteomes" id="UP000499080">
    <property type="component" value="Unassembled WGS sequence"/>
</dbReference>
<accession>A0A4Y2NMK8</accession>
<keyword evidence="1" id="KW-0472">Membrane</keyword>
<organism evidence="2 3">
    <name type="scientific">Araneus ventricosus</name>
    <name type="common">Orbweaver spider</name>
    <name type="synonym">Epeira ventricosa</name>
    <dbReference type="NCBI Taxonomy" id="182803"/>
    <lineage>
        <taxon>Eukaryota</taxon>
        <taxon>Metazoa</taxon>
        <taxon>Ecdysozoa</taxon>
        <taxon>Arthropoda</taxon>
        <taxon>Chelicerata</taxon>
        <taxon>Arachnida</taxon>
        <taxon>Araneae</taxon>
        <taxon>Araneomorphae</taxon>
        <taxon>Entelegynae</taxon>
        <taxon>Araneoidea</taxon>
        <taxon>Araneidae</taxon>
        <taxon>Araneus</taxon>
    </lineage>
</organism>
<dbReference type="AlphaFoldDB" id="A0A4Y2NMK8"/>
<feature type="transmembrane region" description="Helical" evidence="1">
    <location>
        <begin position="75"/>
        <end position="96"/>
    </location>
</feature>
<dbReference type="OrthoDB" id="1728974at2759"/>
<sequence length="102" mass="11737">MFQAHINVEYCNSVKSIKYICKYPNRSIDMAVVEIDNATTGVDDEIARYEMGQYINRMEQFGESYVFLLMTSTQLSLILAYTSKMANVFISVLIMLTKELLN</sequence>
<evidence type="ECO:0000313" key="2">
    <source>
        <dbReference type="EMBL" id="GBN38976.1"/>
    </source>
</evidence>
<protein>
    <submittedName>
        <fullName evidence="2">Uncharacterized protein</fullName>
    </submittedName>
</protein>
<name>A0A4Y2NMK8_ARAVE</name>
<gene>
    <name evidence="2" type="ORF">AVEN_27652_1</name>
</gene>
<comment type="caution">
    <text evidence="2">The sequence shown here is derived from an EMBL/GenBank/DDBJ whole genome shotgun (WGS) entry which is preliminary data.</text>
</comment>
<dbReference type="EMBL" id="BGPR01009270">
    <property type="protein sequence ID" value="GBN38976.1"/>
    <property type="molecule type" value="Genomic_DNA"/>
</dbReference>
<evidence type="ECO:0000313" key="3">
    <source>
        <dbReference type="Proteomes" id="UP000499080"/>
    </source>
</evidence>
<keyword evidence="1" id="KW-0812">Transmembrane</keyword>
<keyword evidence="3" id="KW-1185">Reference proteome</keyword>
<proteinExistence type="predicted"/>
<keyword evidence="1" id="KW-1133">Transmembrane helix</keyword>